<name>A0A4Y7SAT1_COPMI</name>
<organism evidence="2 3">
    <name type="scientific">Coprinellus micaceus</name>
    <name type="common">Glistening ink-cap mushroom</name>
    <name type="synonym">Coprinus micaceus</name>
    <dbReference type="NCBI Taxonomy" id="71717"/>
    <lineage>
        <taxon>Eukaryota</taxon>
        <taxon>Fungi</taxon>
        <taxon>Dikarya</taxon>
        <taxon>Basidiomycota</taxon>
        <taxon>Agaricomycotina</taxon>
        <taxon>Agaricomycetes</taxon>
        <taxon>Agaricomycetidae</taxon>
        <taxon>Agaricales</taxon>
        <taxon>Agaricineae</taxon>
        <taxon>Psathyrellaceae</taxon>
        <taxon>Coprinellus</taxon>
    </lineage>
</organism>
<dbReference type="EMBL" id="QPFP01000260">
    <property type="protein sequence ID" value="TEB18390.1"/>
    <property type="molecule type" value="Genomic_DNA"/>
</dbReference>
<evidence type="ECO:0000313" key="2">
    <source>
        <dbReference type="EMBL" id="TEB18390.1"/>
    </source>
</evidence>
<dbReference type="OrthoDB" id="2527272at2759"/>
<keyword evidence="3" id="KW-1185">Reference proteome</keyword>
<sequence>MVSHPAPMDGSQPDLIKGQEDASGRVHALCIQHRDYRAVEPVDLLLLYTEKPYK</sequence>
<feature type="non-terminal residue" evidence="2">
    <location>
        <position position="54"/>
    </location>
</feature>
<dbReference type="AlphaFoldDB" id="A0A4Y7SAT1"/>
<reference evidence="2 3" key="1">
    <citation type="journal article" date="2019" name="Nat. Ecol. Evol.">
        <title>Megaphylogeny resolves global patterns of mushroom evolution.</title>
        <authorList>
            <person name="Varga T."/>
            <person name="Krizsan K."/>
            <person name="Foldi C."/>
            <person name="Dima B."/>
            <person name="Sanchez-Garcia M."/>
            <person name="Sanchez-Ramirez S."/>
            <person name="Szollosi G.J."/>
            <person name="Szarkandi J.G."/>
            <person name="Papp V."/>
            <person name="Albert L."/>
            <person name="Andreopoulos W."/>
            <person name="Angelini C."/>
            <person name="Antonin V."/>
            <person name="Barry K.W."/>
            <person name="Bougher N.L."/>
            <person name="Buchanan P."/>
            <person name="Buyck B."/>
            <person name="Bense V."/>
            <person name="Catcheside P."/>
            <person name="Chovatia M."/>
            <person name="Cooper J."/>
            <person name="Damon W."/>
            <person name="Desjardin D."/>
            <person name="Finy P."/>
            <person name="Geml J."/>
            <person name="Haridas S."/>
            <person name="Hughes K."/>
            <person name="Justo A."/>
            <person name="Karasinski D."/>
            <person name="Kautmanova I."/>
            <person name="Kiss B."/>
            <person name="Kocsube S."/>
            <person name="Kotiranta H."/>
            <person name="LaButti K.M."/>
            <person name="Lechner B.E."/>
            <person name="Liimatainen K."/>
            <person name="Lipzen A."/>
            <person name="Lukacs Z."/>
            <person name="Mihaltcheva S."/>
            <person name="Morgado L.N."/>
            <person name="Niskanen T."/>
            <person name="Noordeloos M.E."/>
            <person name="Ohm R.A."/>
            <person name="Ortiz-Santana B."/>
            <person name="Ovrebo C."/>
            <person name="Racz N."/>
            <person name="Riley R."/>
            <person name="Savchenko A."/>
            <person name="Shiryaev A."/>
            <person name="Soop K."/>
            <person name="Spirin V."/>
            <person name="Szebenyi C."/>
            <person name="Tomsovsky M."/>
            <person name="Tulloss R.E."/>
            <person name="Uehling J."/>
            <person name="Grigoriev I.V."/>
            <person name="Vagvolgyi C."/>
            <person name="Papp T."/>
            <person name="Martin F.M."/>
            <person name="Miettinen O."/>
            <person name="Hibbett D.S."/>
            <person name="Nagy L.G."/>
        </authorList>
    </citation>
    <scope>NUCLEOTIDE SEQUENCE [LARGE SCALE GENOMIC DNA]</scope>
    <source>
        <strain evidence="2 3">FP101781</strain>
    </source>
</reference>
<dbReference type="Proteomes" id="UP000298030">
    <property type="component" value="Unassembled WGS sequence"/>
</dbReference>
<accession>A0A4Y7SAT1</accession>
<comment type="caution">
    <text evidence="2">The sequence shown here is derived from an EMBL/GenBank/DDBJ whole genome shotgun (WGS) entry which is preliminary data.</text>
</comment>
<protein>
    <submittedName>
        <fullName evidence="2">Uncharacterized protein</fullName>
    </submittedName>
</protein>
<evidence type="ECO:0000256" key="1">
    <source>
        <dbReference type="SAM" id="MobiDB-lite"/>
    </source>
</evidence>
<gene>
    <name evidence="2" type="ORF">FA13DRAFT_627238</name>
</gene>
<feature type="region of interest" description="Disordered" evidence="1">
    <location>
        <begin position="1"/>
        <end position="20"/>
    </location>
</feature>
<proteinExistence type="predicted"/>
<evidence type="ECO:0000313" key="3">
    <source>
        <dbReference type="Proteomes" id="UP000298030"/>
    </source>
</evidence>